<evidence type="ECO:0000313" key="2">
    <source>
        <dbReference type="Proteomes" id="UP000192796"/>
    </source>
</evidence>
<gene>
    <name evidence="1" type="ORF">A3860_20615</name>
</gene>
<evidence type="ECO:0008006" key="3">
    <source>
        <dbReference type="Google" id="ProtNLM"/>
    </source>
</evidence>
<dbReference type="EMBL" id="LVYD01000042">
    <property type="protein sequence ID" value="OQP64375.1"/>
    <property type="molecule type" value="Genomic_DNA"/>
</dbReference>
<dbReference type="Pfam" id="PF13523">
    <property type="entry name" value="Acetyltransf_8"/>
    <property type="match status" value="1"/>
</dbReference>
<evidence type="ECO:0000313" key="1">
    <source>
        <dbReference type="EMBL" id="OQP64375.1"/>
    </source>
</evidence>
<sequence>MEILCSIPGLTGLKDGLIASTGLNMKKEVVFAKHFQHPTCTLSLSPFSVSRDMHAIFSWAWKPGRAAKTLAASYQYAGNSDFARSFMVMLSNRFAICQVDICAADKDELYDAYPTSSGDYIIRLLMNTNKKTVRPLHLKALQTCVEYFFLFPEIRQIIAEPETDNKAYNEILLKAGFQFEEQVHNQYTLCNLFVCTRQSFISE</sequence>
<organism evidence="1 2">
    <name type="scientific">Niastella vici</name>
    <dbReference type="NCBI Taxonomy" id="1703345"/>
    <lineage>
        <taxon>Bacteria</taxon>
        <taxon>Pseudomonadati</taxon>
        <taxon>Bacteroidota</taxon>
        <taxon>Chitinophagia</taxon>
        <taxon>Chitinophagales</taxon>
        <taxon>Chitinophagaceae</taxon>
        <taxon>Niastella</taxon>
    </lineage>
</organism>
<dbReference type="AlphaFoldDB" id="A0A1V9G163"/>
<dbReference type="OrthoDB" id="2989563at2"/>
<name>A0A1V9G163_9BACT</name>
<accession>A0A1V9G163</accession>
<dbReference type="RefSeq" id="WP_081146991.1">
    <property type="nucleotide sequence ID" value="NZ_LVYD01000042.1"/>
</dbReference>
<reference evidence="1 2" key="1">
    <citation type="submission" date="2016-03" db="EMBL/GenBank/DDBJ databases">
        <title>Niastella vici sp. nov., isolated from farmland soil.</title>
        <authorList>
            <person name="Chen L."/>
            <person name="Wang D."/>
            <person name="Yang S."/>
            <person name="Wang G."/>
        </authorList>
    </citation>
    <scope>NUCLEOTIDE SEQUENCE [LARGE SCALE GENOMIC DNA]</scope>
    <source>
        <strain evidence="1 2">DJ57</strain>
    </source>
</reference>
<dbReference type="SUPFAM" id="SSF55729">
    <property type="entry name" value="Acyl-CoA N-acyltransferases (Nat)"/>
    <property type="match status" value="1"/>
</dbReference>
<dbReference type="Gene3D" id="3.40.630.30">
    <property type="match status" value="1"/>
</dbReference>
<dbReference type="STRING" id="1703345.A3860_20615"/>
<comment type="caution">
    <text evidence="1">The sequence shown here is derived from an EMBL/GenBank/DDBJ whole genome shotgun (WGS) entry which is preliminary data.</text>
</comment>
<dbReference type="Proteomes" id="UP000192796">
    <property type="component" value="Unassembled WGS sequence"/>
</dbReference>
<keyword evidence="2" id="KW-1185">Reference proteome</keyword>
<protein>
    <recommendedName>
        <fullName evidence="3">Acyltransferase MbtK/IucB-like conserved domain-containing protein</fullName>
    </recommendedName>
</protein>
<dbReference type="InterPro" id="IPR016181">
    <property type="entry name" value="Acyl_CoA_acyltransferase"/>
</dbReference>
<proteinExistence type="predicted"/>